<keyword evidence="2" id="KW-1185">Reference proteome</keyword>
<accession>A0AAN8IWC0</accession>
<evidence type="ECO:0000313" key="2">
    <source>
        <dbReference type="Proteomes" id="UP001331761"/>
    </source>
</evidence>
<dbReference type="Proteomes" id="UP001331761">
    <property type="component" value="Unassembled WGS sequence"/>
</dbReference>
<protein>
    <submittedName>
        <fullName evidence="1">Uncharacterized protein</fullName>
    </submittedName>
</protein>
<name>A0AAN8IWC0_TRICO</name>
<dbReference type="EMBL" id="WIXE01000890">
    <property type="protein sequence ID" value="KAK5986208.1"/>
    <property type="molecule type" value="Genomic_DNA"/>
</dbReference>
<gene>
    <name evidence="1" type="ORF">GCK32_009154</name>
</gene>
<dbReference type="AlphaFoldDB" id="A0AAN8IWC0"/>
<comment type="caution">
    <text evidence="1">The sequence shown here is derived from an EMBL/GenBank/DDBJ whole genome shotgun (WGS) entry which is preliminary data.</text>
</comment>
<organism evidence="1 2">
    <name type="scientific">Trichostrongylus colubriformis</name>
    <name type="common">Black scour worm</name>
    <dbReference type="NCBI Taxonomy" id="6319"/>
    <lineage>
        <taxon>Eukaryota</taxon>
        <taxon>Metazoa</taxon>
        <taxon>Ecdysozoa</taxon>
        <taxon>Nematoda</taxon>
        <taxon>Chromadorea</taxon>
        <taxon>Rhabditida</taxon>
        <taxon>Rhabditina</taxon>
        <taxon>Rhabditomorpha</taxon>
        <taxon>Strongyloidea</taxon>
        <taxon>Trichostrongylidae</taxon>
        <taxon>Trichostrongylus</taxon>
    </lineage>
</organism>
<reference evidence="1 2" key="1">
    <citation type="submission" date="2019-10" db="EMBL/GenBank/DDBJ databases">
        <title>Assembly and Annotation for the nematode Trichostrongylus colubriformis.</title>
        <authorList>
            <person name="Martin J."/>
        </authorList>
    </citation>
    <scope>NUCLEOTIDE SEQUENCE [LARGE SCALE GENOMIC DNA]</scope>
    <source>
        <strain evidence="1">G859</strain>
        <tissue evidence="1">Whole worm</tissue>
    </source>
</reference>
<evidence type="ECO:0000313" key="1">
    <source>
        <dbReference type="EMBL" id="KAK5986208.1"/>
    </source>
</evidence>
<proteinExistence type="predicted"/>
<sequence length="88" mass="10256">MPIVLTVFIQPCHRTRLPGWLQRVGPTNDLLLRFSQIVPGHIKHKTLARPLGSQRMLICQTMHYHALCKPCVLLHFLTQPRAIRIYKH</sequence>